<dbReference type="EMBL" id="CP007201">
    <property type="protein sequence ID" value="AHJ13023.1"/>
    <property type="molecule type" value="Genomic_DNA"/>
</dbReference>
<reference evidence="1 2" key="1">
    <citation type="journal article" date="2014" name="Environ. Microbiol.">
        <title>Insights into organohalide respiration and the versatile catabolism of Sulfurospirillum multivorans gained from comparative genomics and physiological studies.</title>
        <authorList>
            <person name="Goris T."/>
            <person name="Schubert T."/>
            <person name="Gadkari J."/>
            <person name="Wubet T."/>
            <person name="Tarkka M."/>
            <person name="Buscot F."/>
            <person name="Adrian L."/>
            <person name="Diekert G."/>
        </authorList>
    </citation>
    <scope>NUCLEOTIDE SEQUENCE [LARGE SCALE GENOMIC DNA]</scope>
    <source>
        <strain evidence="2">DM 12446 / JCM 15788 / NBRC 109480</strain>
    </source>
</reference>
<name>A0AA86DYB9_SULMK</name>
<sequence length="207" mass="23078">MERIDVNQLVAIWSDHNTKLCPIVENKDSFANEICNELSKRICAYAKAPDATMGQKSDIVIIGNVGTGITIFAKNLLRAIAKESHGNLAKVENELFVGKSLEIAEAYSLTIAGWFISFPIPGKSIRLQIARNVKDFASCEEAYNFFKGADHVICLELEAKSMNLKKDVTAFKLSKFTFDKKAPDIKPIDKKTKSNKRIENDYKNGNS</sequence>
<organism evidence="1 2">
    <name type="scientific">Sulfurospirillum multivorans (strain DM 12446 / JCM 15788 / NBRC 109480)</name>
    <dbReference type="NCBI Taxonomy" id="1150621"/>
    <lineage>
        <taxon>Bacteria</taxon>
        <taxon>Pseudomonadati</taxon>
        <taxon>Campylobacterota</taxon>
        <taxon>Epsilonproteobacteria</taxon>
        <taxon>Campylobacterales</taxon>
        <taxon>Sulfurospirillaceae</taxon>
        <taxon>Sulfurospirillum</taxon>
    </lineage>
</organism>
<dbReference type="RefSeq" id="WP_025344894.1">
    <property type="nucleotide sequence ID" value="NZ_CP007201.1"/>
</dbReference>
<evidence type="ECO:0000313" key="1">
    <source>
        <dbReference type="EMBL" id="AHJ13023.1"/>
    </source>
</evidence>
<accession>A0AA86DYB9</accession>
<dbReference type="Proteomes" id="UP000019322">
    <property type="component" value="Chromosome"/>
</dbReference>
<dbReference type="AlphaFoldDB" id="A0AA86DYB9"/>
<gene>
    <name evidence="1" type="ORF">SMUL_1768</name>
</gene>
<evidence type="ECO:0000313" key="2">
    <source>
        <dbReference type="Proteomes" id="UP000019322"/>
    </source>
</evidence>
<protein>
    <submittedName>
        <fullName evidence="1">Uncharacterized protein</fullName>
    </submittedName>
</protein>
<dbReference type="KEGG" id="smul:SMUL_1768"/>
<proteinExistence type="predicted"/>